<dbReference type="SUPFAM" id="SSF52172">
    <property type="entry name" value="CheY-like"/>
    <property type="match status" value="1"/>
</dbReference>
<dbReference type="Pfam" id="PF00072">
    <property type="entry name" value="Response_reg"/>
    <property type="match status" value="1"/>
</dbReference>
<dbReference type="SUPFAM" id="SSF52540">
    <property type="entry name" value="P-loop containing nucleoside triphosphate hydrolases"/>
    <property type="match status" value="1"/>
</dbReference>
<gene>
    <name evidence="10" type="ORF">GCM10007049_36160</name>
</gene>
<keyword evidence="6" id="KW-0597">Phosphoprotein</keyword>
<evidence type="ECO:0000256" key="1">
    <source>
        <dbReference type="ARBA" id="ARBA00022741"/>
    </source>
</evidence>
<dbReference type="PROSITE" id="PS00688">
    <property type="entry name" value="SIGMA54_INTERACT_3"/>
    <property type="match status" value="1"/>
</dbReference>
<dbReference type="FunFam" id="3.40.50.300:FF:000006">
    <property type="entry name" value="DNA-binding transcriptional regulator NtrC"/>
    <property type="match status" value="1"/>
</dbReference>
<reference evidence="10" key="1">
    <citation type="journal article" date="2014" name="Int. J. Syst. Evol. Microbiol.">
        <title>Complete genome sequence of Corynebacterium casei LMG S-19264T (=DSM 44701T), isolated from a smear-ripened cheese.</title>
        <authorList>
            <consortium name="US DOE Joint Genome Institute (JGI-PGF)"/>
            <person name="Walter F."/>
            <person name="Albersmeier A."/>
            <person name="Kalinowski J."/>
            <person name="Ruckert C."/>
        </authorList>
    </citation>
    <scope>NUCLEOTIDE SEQUENCE</scope>
    <source>
        <strain evidence="10">KCTC 12368</strain>
    </source>
</reference>
<dbReference type="AlphaFoldDB" id="A0A918QDK6"/>
<organism evidence="10 11">
    <name type="scientific">Echinicola pacifica</name>
    <dbReference type="NCBI Taxonomy" id="346377"/>
    <lineage>
        <taxon>Bacteria</taxon>
        <taxon>Pseudomonadati</taxon>
        <taxon>Bacteroidota</taxon>
        <taxon>Cytophagia</taxon>
        <taxon>Cytophagales</taxon>
        <taxon>Cyclobacteriaceae</taxon>
        <taxon>Echinicola</taxon>
    </lineage>
</organism>
<sequence>MANAKILLIEDDLTYSKIIKNFLEKHSYEVDKTAKIAEAFLLMEKVEYDLVITDYRLPDGTGMEVLERVVDRSSNTRVILITNYSDIRTAVRSMKLGAIEYITKPVNPDELLATVKEALKSPAQRPMNAASNSENSSSTSSASSTPRKQMQETSEYVVGKSPESLQLEQYISLVAPTEMSVVVLGESGTGKEFISKRIHQKSSRAKGPFVAIDCGALSKELAGSELFGHVKGAFTGALENKTGHFEMANGGTIFLDEIGNLSYEVQIKLLRAIQERKIKKIGGTKDIPVDVRIIVATNEDLSNVAKTGEFREDLYHRLNEFSLKSTPLRERGTDLFHYADIFLQHANASLGKDILGFSEEVKEIFKTYSWPGNLRELKNIIKRAVLLTTEEYIQREALPVDLMLPENSSAQNSSTNDLKSSFEVQEKAMIIKTLSEVKHNKSKAAKILNIDRKTLYNKIEKYGIE</sequence>
<comment type="caution">
    <text evidence="10">The sequence shown here is derived from an EMBL/GenBank/DDBJ whole genome shotgun (WGS) entry which is preliminary data.</text>
</comment>
<dbReference type="Pfam" id="PF00158">
    <property type="entry name" value="Sigma54_activat"/>
    <property type="match status" value="1"/>
</dbReference>
<dbReference type="InterPro" id="IPR058031">
    <property type="entry name" value="AAA_lid_NorR"/>
</dbReference>
<dbReference type="Pfam" id="PF25601">
    <property type="entry name" value="AAA_lid_14"/>
    <property type="match status" value="1"/>
</dbReference>
<keyword evidence="5" id="KW-0804">Transcription</keyword>
<dbReference type="SUPFAM" id="SSF46689">
    <property type="entry name" value="Homeodomain-like"/>
    <property type="match status" value="1"/>
</dbReference>
<dbReference type="PROSITE" id="PS50045">
    <property type="entry name" value="SIGMA54_INTERACT_4"/>
    <property type="match status" value="1"/>
</dbReference>
<dbReference type="PANTHER" id="PTHR32071:SF81">
    <property type="entry name" value="PROPIONATE CATABOLISM OPERON REGULATORY PROTEIN"/>
    <property type="match status" value="1"/>
</dbReference>
<keyword evidence="4" id="KW-0238">DNA-binding</keyword>
<dbReference type="GO" id="GO:0006355">
    <property type="term" value="P:regulation of DNA-templated transcription"/>
    <property type="evidence" value="ECO:0007669"/>
    <property type="project" value="InterPro"/>
</dbReference>
<dbReference type="Gene3D" id="1.10.8.60">
    <property type="match status" value="1"/>
</dbReference>
<dbReference type="InterPro" id="IPR025662">
    <property type="entry name" value="Sigma_54_int_dom_ATP-bd_1"/>
</dbReference>
<dbReference type="InterPro" id="IPR025943">
    <property type="entry name" value="Sigma_54_int_dom_ATP-bd_2"/>
</dbReference>
<evidence type="ECO:0000256" key="4">
    <source>
        <dbReference type="ARBA" id="ARBA00023125"/>
    </source>
</evidence>
<evidence type="ECO:0000256" key="6">
    <source>
        <dbReference type="PROSITE-ProRule" id="PRU00169"/>
    </source>
</evidence>
<keyword evidence="11" id="KW-1185">Reference proteome</keyword>
<dbReference type="InterPro" id="IPR002197">
    <property type="entry name" value="HTH_Fis"/>
</dbReference>
<evidence type="ECO:0000259" key="9">
    <source>
        <dbReference type="PROSITE" id="PS50110"/>
    </source>
</evidence>
<dbReference type="Gene3D" id="3.40.50.300">
    <property type="entry name" value="P-loop containing nucleotide triphosphate hydrolases"/>
    <property type="match status" value="1"/>
</dbReference>
<dbReference type="InterPro" id="IPR009057">
    <property type="entry name" value="Homeodomain-like_sf"/>
</dbReference>
<feature type="compositionally biased region" description="Low complexity" evidence="7">
    <location>
        <begin position="128"/>
        <end position="145"/>
    </location>
</feature>
<dbReference type="GO" id="GO:0005524">
    <property type="term" value="F:ATP binding"/>
    <property type="evidence" value="ECO:0007669"/>
    <property type="project" value="UniProtKB-KW"/>
</dbReference>
<feature type="domain" description="Response regulatory" evidence="9">
    <location>
        <begin position="5"/>
        <end position="119"/>
    </location>
</feature>
<dbReference type="PROSITE" id="PS50110">
    <property type="entry name" value="RESPONSE_REGULATORY"/>
    <property type="match status" value="1"/>
</dbReference>
<evidence type="ECO:0000313" key="11">
    <source>
        <dbReference type="Proteomes" id="UP000619457"/>
    </source>
</evidence>
<dbReference type="GO" id="GO:0043565">
    <property type="term" value="F:sequence-specific DNA binding"/>
    <property type="evidence" value="ECO:0007669"/>
    <property type="project" value="InterPro"/>
</dbReference>
<dbReference type="InterPro" id="IPR027417">
    <property type="entry name" value="P-loop_NTPase"/>
</dbReference>
<dbReference type="PROSITE" id="PS00675">
    <property type="entry name" value="SIGMA54_INTERACT_1"/>
    <property type="match status" value="1"/>
</dbReference>
<dbReference type="Gene3D" id="1.10.10.60">
    <property type="entry name" value="Homeodomain-like"/>
    <property type="match status" value="1"/>
</dbReference>
<dbReference type="Gene3D" id="3.40.50.2300">
    <property type="match status" value="1"/>
</dbReference>
<dbReference type="InterPro" id="IPR001789">
    <property type="entry name" value="Sig_transdc_resp-reg_receiver"/>
</dbReference>
<dbReference type="RefSeq" id="WP_018476080.1">
    <property type="nucleotide sequence ID" value="NZ_BMWX01000009.1"/>
</dbReference>
<keyword evidence="1" id="KW-0547">Nucleotide-binding</keyword>
<evidence type="ECO:0000256" key="5">
    <source>
        <dbReference type="ARBA" id="ARBA00023163"/>
    </source>
</evidence>
<evidence type="ECO:0000256" key="7">
    <source>
        <dbReference type="SAM" id="MobiDB-lite"/>
    </source>
</evidence>
<feature type="region of interest" description="Disordered" evidence="7">
    <location>
        <begin position="122"/>
        <end position="159"/>
    </location>
</feature>
<keyword evidence="2" id="KW-0067">ATP-binding</keyword>
<protein>
    <submittedName>
        <fullName evidence="10">Sigma-54-dependent Fis family transcriptional regulator</fullName>
    </submittedName>
</protein>
<dbReference type="SMART" id="SM00448">
    <property type="entry name" value="REC"/>
    <property type="match status" value="1"/>
</dbReference>
<feature type="domain" description="Sigma-54 factor interaction" evidence="8">
    <location>
        <begin position="157"/>
        <end position="386"/>
    </location>
</feature>
<accession>A0A918QDK6</accession>
<evidence type="ECO:0000256" key="3">
    <source>
        <dbReference type="ARBA" id="ARBA00023015"/>
    </source>
</evidence>
<dbReference type="GO" id="GO:0000160">
    <property type="term" value="P:phosphorelay signal transduction system"/>
    <property type="evidence" value="ECO:0007669"/>
    <property type="project" value="InterPro"/>
</dbReference>
<keyword evidence="3" id="KW-0805">Transcription regulation</keyword>
<dbReference type="Pfam" id="PF02954">
    <property type="entry name" value="HTH_8"/>
    <property type="match status" value="1"/>
</dbReference>
<dbReference type="InterPro" id="IPR002078">
    <property type="entry name" value="Sigma_54_int"/>
</dbReference>
<feature type="modified residue" description="4-aspartylphosphate" evidence="6">
    <location>
        <position position="54"/>
    </location>
</feature>
<dbReference type="PANTHER" id="PTHR32071">
    <property type="entry name" value="TRANSCRIPTIONAL REGULATORY PROTEIN"/>
    <property type="match status" value="1"/>
</dbReference>
<name>A0A918QDK6_9BACT</name>
<dbReference type="InterPro" id="IPR003593">
    <property type="entry name" value="AAA+_ATPase"/>
</dbReference>
<dbReference type="PRINTS" id="PR01590">
    <property type="entry name" value="HTHFIS"/>
</dbReference>
<dbReference type="Proteomes" id="UP000619457">
    <property type="component" value="Unassembled WGS sequence"/>
</dbReference>
<dbReference type="InterPro" id="IPR011006">
    <property type="entry name" value="CheY-like_superfamily"/>
</dbReference>
<dbReference type="CDD" id="cd00009">
    <property type="entry name" value="AAA"/>
    <property type="match status" value="1"/>
</dbReference>
<dbReference type="PROSITE" id="PS00676">
    <property type="entry name" value="SIGMA54_INTERACT_2"/>
    <property type="match status" value="1"/>
</dbReference>
<evidence type="ECO:0000313" key="10">
    <source>
        <dbReference type="EMBL" id="GGZ39598.1"/>
    </source>
</evidence>
<dbReference type="InterPro" id="IPR025944">
    <property type="entry name" value="Sigma_54_int_dom_CS"/>
</dbReference>
<dbReference type="EMBL" id="BMWX01000009">
    <property type="protein sequence ID" value="GGZ39598.1"/>
    <property type="molecule type" value="Genomic_DNA"/>
</dbReference>
<evidence type="ECO:0000256" key="2">
    <source>
        <dbReference type="ARBA" id="ARBA00022840"/>
    </source>
</evidence>
<proteinExistence type="predicted"/>
<dbReference type="SMART" id="SM00382">
    <property type="entry name" value="AAA"/>
    <property type="match status" value="1"/>
</dbReference>
<reference evidence="10" key="2">
    <citation type="submission" date="2020-09" db="EMBL/GenBank/DDBJ databases">
        <authorList>
            <person name="Sun Q."/>
            <person name="Kim S."/>
        </authorList>
    </citation>
    <scope>NUCLEOTIDE SEQUENCE</scope>
    <source>
        <strain evidence="10">KCTC 12368</strain>
    </source>
</reference>
<evidence type="ECO:0000259" key="8">
    <source>
        <dbReference type="PROSITE" id="PS50045"/>
    </source>
</evidence>